<dbReference type="GO" id="GO:0000052">
    <property type="term" value="P:citrulline metabolic process"/>
    <property type="evidence" value="ECO:0007669"/>
    <property type="project" value="TreeGrafter"/>
</dbReference>
<feature type="active site" description="Proton donor" evidence="3">
    <location>
        <position position="161"/>
    </location>
</feature>
<protein>
    <submittedName>
        <fullName evidence="4">N(G),N(G)-dimethylarginine dimethylaminohydrolase</fullName>
    </submittedName>
</protein>
<gene>
    <name evidence="4" type="ORF">C8046_06890</name>
</gene>
<evidence type="ECO:0000313" key="4">
    <source>
        <dbReference type="EMBL" id="PWD50415.1"/>
    </source>
</evidence>
<dbReference type="InterPro" id="IPR033199">
    <property type="entry name" value="DDAH-like"/>
</dbReference>
<evidence type="ECO:0000256" key="3">
    <source>
        <dbReference type="PIRSR" id="PIRSR633199-1"/>
    </source>
</evidence>
<dbReference type="RefSeq" id="WP_109228797.1">
    <property type="nucleotide sequence ID" value="NZ_PYHR01000002.1"/>
</dbReference>
<dbReference type="SUPFAM" id="SSF55909">
    <property type="entry name" value="Pentein"/>
    <property type="match status" value="1"/>
</dbReference>
<dbReference type="GO" id="GO:0016597">
    <property type="term" value="F:amino acid binding"/>
    <property type="evidence" value="ECO:0007669"/>
    <property type="project" value="TreeGrafter"/>
</dbReference>
<dbReference type="EMBL" id="PYHR01000002">
    <property type="protein sequence ID" value="PWD50415.1"/>
    <property type="molecule type" value="Genomic_DNA"/>
</dbReference>
<keyword evidence="2" id="KW-0378">Hydrolase</keyword>
<dbReference type="OrthoDB" id="3196313at2"/>
<feature type="active site" description="Nucleophile" evidence="3">
    <location>
        <position position="246"/>
    </location>
</feature>
<organism evidence="4 5">
    <name type="scientific">Serinibacter arcticus</name>
    <dbReference type="NCBI Taxonomy" id="1655435"/>
    <lineage>
        <taxon>Bacteria</taxon>
        <taxon>Bacillati</taxon>
        <taxon>Actinomycetota</taxon>
        <taxon>Actinomycetes</taxon>
        <taxon>Micrococcales</taxon>
        <taxon>Beutenbergiaceae</taxon>
        <taxon>Serinibacter</taxon>
    </lineage>
</organism>
<proteinExistence type="inferred from homology"/>
<dbReference type="Proteomes" id="UP000245166">
    <property type="component" value="Unassembled WGS sequence"/>
</dbReference>
<name>A0A2U1ZTV7_9MICO</name>
<dbReference type="Gene3D" id="3.75.10.10">
    <property type="entry name" value="L-arginine/glycine Amidinotransferase, Chain A"/>
    <property type="match status" value="1"/>
</dbReference>
<dbReference type="GO" id="GO:0006525">
    <property type="term" value="P:arginine metabolic process"/>
    <property type="evidence" value="ECO:0007669"/>
    <property type="project" value="TreeGrafter"/>
</dbReference>
<evidence type="ECO:0000313" key="5">
    <source>
        <dbReference type="Proteomes" id="UP000245166"/>
    </source>
</evidence>
<dbReference type="PANTHER" id="PTHR12737:SF9">
    <property type="entry name" value="DIMETHYLARGININASE"/>
    <property type="match status" value="1"/>
</dbReference>
<dbReference type="AlphaFoldDB" id="A0A2U1ZTV7"/>
<reference evidence="4 5" key="1">
    <citation type="submission" date="2018-03" db="EMBL/GenBank/DDBJ databases">
        <title>Genome assembly of novel Miniimonas species PCH200.</title>
        <authorList>
            <person name="Thakur V."/>
            <person name="Kumar V."/>
            <person name="Singh D."/>
        </authorList>
    </citation>
    <scope>NUCLEOTIDE SEQUENCE [LARGE SCALE GENOMIC DNA]</scope>
    <source>
        <strain evidence="4 5">PCH200</strain>
    </source>
</reference>
<dbReference type="GO" id="GO:0045429">
    <property type="term" value="P:positive regulation of nitric oxide biosynthetic process"/>
    <property type="evidence" value="ECO:0007669"/>
    <property type="project" value="TreeGrafter"/>
</dbReference>
<evidence type="ECO:0000256" key="2">
    <source>
        <dbReference type="ARBA" id="ARBA00022801"/>
    </source>
</evidence>
<accession>A0A2U1ZTV7</accession>
<evidence type="ECO:0000256" key="1">
    <source>
        <dbReference type="ARBA" id="ARBA00008532"/>
    </source>
</evidence>
<dbReference type="GO" id="GO:0016403">
    <property type="term" value="F:dimethylargininase activity"/>
    <property type="evidence" value="ECO:0007669"/>
    <property type="project" value="TreeGrafter"/>
</dbReference>
<comment type="similarity">
    <text evidence="1">Belongs to the DDAH family.</text>
</comment>
<comment type="caution">
    <text evidence="4">The sequence shown here is derived from an EMBL/GenBank/DDBJ whole genome shotgun (WGS) entry which is preliminary data.</text>
</comment>
<keyword evidence="5" id="KW-1185">Reference proteome</keyword>
<sequence length="252" mass="26879">MSRLLVRRPSPRLADGEITHIERQPINPALALRQWEGYVAQFASRGWEVVEVEAADAQPDGVFIEDAVIVFGDLAVLARSGAESRRGEKPGAEAAARALGLTVHAIEEPGTLDGGDILKIGMRVYVGDTSRTNEAGIAQLRAILEPTGREVVVVPVTTALHLKSAITALPDGTVIGHDSLVEAPEQFPAFRAVPEVTGTAVVVLDETTVLMSASAPETAQQWRDAGLEVVTADITEFEKLEGCVTCLSVRVR</sequence>
<dbReference type="NCBIfam" id="NF045660">
    <property type="entry name" value="DiMthArgaseDdahStm"/>
    <property type="match status" value="1"/>
</dbReference>
<dbReference type="PANTHER" id="PTHR12737">
    <property type="entry name" value="DIMETHYLARGININE DIMETHYLAMINOHYDROLASE"/>
    <property type="match status" value="1"/>
</dbReference>